<dbReference type="RefSeq" id="WP_152762897.1">
    <property type="nucleotide sequence ID" value="NZ_WHLY01000002.1"/>
</dbReference>
<dbReference type="Gene3D" id="2.30.40.10">
    <property type="entry name" value="Urease, subunit C, domain 1"/>
    <property type="match status" value="1"/>
</dbReference>
<dbReference type="Gene3D" id="3.10.310.70">
    <property type="match status" value="1"/>
</dbReference>
<proteinExistence type="predicted"/>
<dbReference type="AlphaFoldDB" id="A0A7C9FZ66"/>
<dbReference type="Proteomes" id="UP000479293">
    <property type="component" value="Unassembled WGS sequence"/>
</dbReference>
<dbReference type="GO" id="GO:0016810">
    <property type="term" value="F:hydrolase activity, acting on carbon-nitrogen (but not peptide) bonds"/>
    <property type="evidence" value="ECO:0007669"/>
    <property type="project" value="InterPro"/>
</dbReference>
<evidence type="ECO:0000259" key="1">
    <source>
        <dbReference type="Pfam" id="PF07969"/>
    </source>
</evidence>
<dbReference type="InterPro" id="IPR011059">
    <property type="entry name" value="Metal-dep_hydrolase_composite"/>
</dbReference>
<evidence type="ECO:0000313" key="3">
    <source>
        <dbReference type="Proteomes" id="UP000479293"/>
    </source>
</evidence>
<organism evidence="2 3">
    <name type="scientific">Salmonirosea aquatica</name>
    <dbReference type="NCBI Taxonomy" id="2654236"/>
    <lineage>
        <taxon>Bacteria</taxon>
        <taxon>Pseudomonadati</taxon>
        <taxon>Bacteroidota</taxon>
        <taxon>Cytophagia</taxon>
        <taxon>Cytophagales</taxon>
        <taxon>Spirosomataceae</taxon>
        <taxon>Salmonirosea</taxon>
    </lineage>
</organism>
<dbReference type="Pfam" id="PF07969">
    <property type="entry name" value="Amidohydro_3"/>
    <property type="match status" value="1"/>
</dbReference>
<keyword evidence="3" id="KW-1185">Reference proteome</keyword>
<accession>A0A7C9FZ66</accession>
<evidence type="ECO:0000313" key="2">
    <source>
        <dbReference type="EMBL" id="MPR35653.1"/>
    </source>
</evidence>
<keyword evidence="2" id="KW-0378">Hydrolase</keyword>
<name>A0A7C9FZ66_9BACT</name>
<gene>
    <name evidence="2" type="ORF">GBK04_20435</name>
</gene>
<feature type="domain" description="Amidohydrolase 3" evidence="1">
    <location>
        <begin position="74"/>
        <end position="546"/>
    </location>
</feature>
<dbReference type="SUPFAM" id="SSF51556">
    <property type="entry name" value="Metallo-dependent hydrolases"/>
    <property type="match status" value="1"/>
</dbReference>
<dbReference type="InterPro" id="IPR033932">
    <property type="entry name" value="YtcJ-like"/>
</dbReference>
<dbReference type="SUPFAM" id="SSF51338">
    <property type="entry name" value="Composite domain of metallo-dependent hydrolases"/>
    <property type="match status" value="1"/>
</dbReference>
<sequence>MSKPKLSLVLYLFLTLIFWECRQSSRVDLIVHNGVVYSVDSVLTIHEAFAVKDGAFVAVGSNDEILGQFESDSVIDAGGKAIYPGFYDPHSHFMGLGGKLDAADLVGTTSYEEIVEKLKAFRAAHPDRTWLTGRGWDQNDWADTRFPDKALLDVAFPDVPVYLTRIDGHAALVNSKALALAEVTGTRKVDGGLVELKNGQPTGILVDNAQGLVGRVIPERTREEKIGMLQAAEKSCLMYGLTTVSDAGLSRADIELIDEMHKNGSLKIRDYAMISVSPENLDYYLPKGPYQTDRLTVRAFKIYADGALGSRGACLLAPYADAGTSGFLLTSPADLEKYTARIASSEEFQANTHCIGDSANRLMLDLYGKYLKGPNDRRWRIEHAQVVSKADVPKFGRYSIIPSVQPTHATSDMYWADERLGPERIKTAYAFKDLLQQNGYIALGSDFPVEFVNPLYGFHAAVARVNDKGYPEGGFQMENALSREEALRGMTIWAARANFEDKTRGSIEKGKFADFVMLEKDIMKIPLPEIRKVNVLRTVVGGESLYTKMP</sequence>
<dbReference type="CDD" id="cd01300">
    <property type="entry name" value="YtcJ_like"/>
    <property type="match status" value="1"/>
</dbReference>
<comment type="caution">
    <text evidence="2">The sequence shown here is derived from an EMBL/GenBank/DDBJ whole genome shotgun (WGS) entry which is preliminary data.</text>
</comment>
<dbReference type="PANTHER" id="PTHR22642">
    <property type="entry name" value="IMIDAZOLONEPROPIONASE"/>
    <property type="match status" value="1"/>
</dbReference>
<protein>
    <submittedName>
        <fullName evidence="2">Amidohydrolase family protein</fullName>
    </submittedName>
</protein>
<reference evidence="2 3" key="1">
    <citation type="submission" date="2019-10" db="EMBL/GenBank/DDBJ databases">
        <title>Draft Genome Sequence of Cytophagaceae sp. SJW1-29.</title>
        <authorList>
            <person name="Choi A."/>
        </authorList>
    </citation>
    <scope>NUCLEOTIDE SEQUENCE [LARGE SCALE GENOMIC DNA]</scope>
    <source>
        <strain evidence="2 3">SJW1-29</strain>
    </source>
</reference>
<dbReference type="PANTHER" id="PTHR22642:SF2">
    <property type="entry name" value="PROTEIN LONG AFTER FAR-RED 3"/>
    <property type="match status" value="1"/>
</dbReference>
<dbReference type="InterPro" id="IPR013108">
    <property type="entry name" value="Amidohydro_3"/>
</dbReference>
<dbReference type="EMBL" id="WHLY01000002">
    <property type="protein sequence ID" value="MPR35653.1"/>
    <property type="molecule type" value="Genomic_DNA"/>
</dbReference>
<dbReference type="InterPro" id="IPR032466">
    <property type="entry name" value="Metal_Hydrolase"/>
</dbReference>
<dbReference type="Gene3D" id="3.20.20.140">
    <property type="entry name" value="Metal-dependent hydrolases"/>
    <property type="match status" value="1"/>
</dbReference>